<sequence>MAHHDNSRSSRSPSKSSMASPAAWLPYTGEQRLVATKALHNRYIETHKSHDWFLRLADAMSVEKADPLQSKMFAKMYVFMRDFMPQGLTGKYAHIRGDDVMRHLLCHNEHTVSRHKVSKAADTAWREMEKWVKGGATWKEALQDARRETRHKNRRTPMCPGLHSPAGLLAVMIIAHPDPDSKFRNWIGQLQIDWMMTQPRGRLDVRHGFWKGINDSNLYTVFLAEEDREADITMLADYTRLFQHFLRCRKDMRPYLPPWAKSITLTEEPLDIEDSEPDDGDNNNNNDDENSAAHGMLAAAAERTDEAIWREAIDLARVAEPKDLQEWLGDALAQGSTELLSTWCHHWEKRMENATSFEDQLVIRSLFMESLRRLNSLFASSFAAGYMVVDMSDGVRTAREDNSDGIRVEKLPAYIVLKACHSKLTRLAEASLSAAATGVVKRLLKQQVDCILEVMVSSPFFDHWRAVLSFHTIRLQVLLHDHQEGASPEGSDTRELLFNQHTISRLQLTDWQMLSLALSDPSEALTGCQLRIFRQTTSELACDDVIDLGDNKPRSIAHQTIAPVVQMKHPTLPKLFGGIEPPARNTPPLTPRQDESALVQNTANAMHTTSSRNTSPKRPTLASVWTTSPTRQTLPGSPVLGVGMPRSQSPHKHSNPLSTNFPRLPSTPSVLAPVSSPTKEAKKSVWENRSFTGQKRPCSPDLRDPKRRLVSFTRNELAEDLQLFKDDMKAGVESYSSQVSKELDKITHALAKSRERAITDDKVRDLVRGELQMPLDRIETVCSSIQASQAVVVKEIGQFSSEVEELAKVQSGVGEMRDANTKELHAVRLYQETQLEEIQALRDNVQSLQNLAEILQTQQNSHHKDIRDLTEMLQAQKDARLKESEDWAAKLRLQREAQGKQMDDWAETLRLQHEAQGIEIKGLLAKPVPQLGQEGYLARECPAPSGCTQEVYVSKLTRAAWQFIFIMGNPDGGVGPDAEALQATCEHFPELDEQHIVSAIEHVQMQTWGYPLHEPDADEGSSIASNRLGLMVHL</sequence>
<name>A0AAI8V8Q5_9PEZI</name>
<evidence type="ECO:0000256" key="1">
    <source>
        <dbReference type="SAM" id="Coils"/>
    </source>
</evidence>
<gene>
    <name evidence="3" type="ORF">KHLLAP_LOCUS3548</name>
</gene>
<feature type="compositionally biased region" description="Polar residues" evidence="2">
    <location>
        <begin position="655"/>
        <end position="669"/>
    </location>
</feature>
<keyword evidence="4" id="KW-1185">Reference proteome</keyword>
<feature type="coiled-coil region" evidence="1">
    <location>
        <begin position="831"/>
        <end position="858"/>
    </location>
</feature>
<evidence type="ECO:0000313" key="3">
    <source>
        <dbReference type="EMBL" id="CAJ2503080.1"/>
    </source>
</evidence>
<evidence type="ECO:0000256" key="2">
    <source>
        <dbReference type="SAM" id="MobiDB-lite"/>
    </source>
</evidence>
<feature type="compositionally biased region" description="Acidic residues" evidence="2">
    <location>
        <begin position="268"/>
        <end position="290"/>
    </location>
</feature>
<reference evidence="3" key="1">
    <citation type="submission" date="2023-10" db="EMBL/GenBank/DDBJ databases">
        <authorList>
            <person name="Hackl T."/>
        </authorList>
    </citation>
    <scope>NUCLEOTIDE SEQUENCE</scope>
</reference>
<keyword evidence="1" id="KW-0175">Coiled coil</keyword>
<organism evidence="3 4">
    <name type="scientific">Anthostomella pinea</name>
    <dbReference type="NCBI Taxonomy" id="933095"/>
    <lineage>
        <taxon>Eukaryota</taxon>
        <taxon>Fungi</taxon>
        <taxon>Dikarya</taxon>
        <taxon>Ascomycota</taxon>
        <taxon>Pezizomycotina</taxon>
        <taxon>Sordariomycetes</taxon>
        <taxon>Xylariomycetidae</taxon>
        <taxon>Xylariales</taxon>
        <taxon>Xylariaceae</taxon>
        <taxon>Anthostomella</taxon>
    </lineage>
</organism>
<dbReference type="EMBL" id="CAUWAG010000004">
    <property type="protein sequence ID" value="CAJ2503080.1"/>
    <property type="molecule type" value="Genomic_DNA"/>
</dbReference>
<proteinExistence type="predicted"/>
<accession>A0AAI8V8Q5</accession>
<protein>
    <submittedName>
        <fullName evidence="3">Uu.00g104740.m01.CDS01</fullName>
    </submittedName>
</protein>
<feature type="compositionally biased region" description="Polar residues" evidence="2">
    <location>
        <begin position="604"/>
        <end position="635"/>
    </location>
</feature>
<feature type="region of interest" description="Disordered" evidence="2">
    <location>
        <begin position="267"/>
        <end position="291"/>
    </location>
</feature>
<dbReference type="Proteomes" id="UP001295740">
    <property type="component" value="Unassembled WGS sequence"/>
</dbReference>
<dbReference type="AlphaFoldDB" id="A0AAI8V8Q5"/>
<feature type="compositionally biased region" description="Low complexity" evidence="2">
    <location>
        <begin position="9"/>
        <end position="21"/>
    </location>
</feature>
<feature type="region of interest" description="Disordered" evidence="2">
    <location>
        <begin position="1"/>
        <end position="21"/>
    </location>
</feature>
<feature type="region of interest" description="Disordered" evidence="2">
    <location>
        <begin position="604"/>
        <end position="705"/>
    </location>
</feature>
<evidence type="ECO:0000313" key="4">
    <source>
        <dbReference type="Proteomes" id="UP001295740"/>
    </source>
</evidence>
<comment type="caution">
    <text evidence="3">The sequence shown here is derived from an EMBL/GenBank/DDBJ whole genome shotgun (WGS) entry which is preliminary data.</text>
</comment>